<dbReference type="PANTHER" id="PTHR37813:SF1">
    <property type="entry name" value="FELS-2 PROPHAGE PROTEIN"/>
    <property type="match status" value="1"/>
</dbReference>
<organism evidence="5">
    <name type="scientific">Microbacterium sp. A8/3-1</name>
    <dbReference type="NCBI Taxonomy" id="3160749"/>
    <lineage>
        <taxon>Bacteria</taxon>
        <taxon>Bacillati</taxon>
        <taxon>Actinomycetota</taxon>
        <taxon>Actinomycetes</taxon>
        <taxon>Micrococcales</taxon>
        <taxon>Microbacteriaceae</taxon>
        <taxon>Microbacterium</taxon>
    </lineage>
</organism>
<keyword evidence="3" id="KW-0812">Transmembrane</keyword>
<dbReference type="PANTHER" id="PTHR37813">
    <property type="entry name" value="FELS-2 PROPHAGE PROTEIN"/>
    <property type="match status" value="1"/>
</dbReference>
<dbReference type="InterPro" id="IPR010090">
    <property type="entry name" value="Phage_tape_meas"/>
</dbReference>
<evidence type="ECO:0000313" key="5">
    <source>
        <dbReference type="EMBL" id="XBX78649.1"/>
    </source>
</evidence>
<feature type="domain" description="Phage tail tape measure protein" evidence="4">
    <location>
        <begin position="153"/>
        <end position="352"/>
    </location>
</feature>
<proteinExistence type="predicted"/>
<name>A0AAU7VYM9_9MICO</name>
<dbReference type="NCBIfam" id="TIGR01760">
    <property type="entry name" value="tape_meas_TP901"/>
    <property type="match status" value="1"/>
</dbReference>
<accession>A0AAU7VYM9</accession>
<keyword evidence="1" id="KW-1188">Viral release from host cell</keyword>
<gene>
    <name evidence="5" type="ORF">ABS642_00740</name>
</gene>
<feature type="transmembrane region" description="Helical" evidence="3">
    <location>
        <begin position="443"/>
        <end position="465"/>
    </location>
</feature>
<protein>
    <submittedName>
        <fullName evidence="5">Phage tail tape measure protein</fullName>
    </submittedName>
</protein>
<keyword evidence="3" id="KW-1133">Transmembrane helix</keyword>
<feature type="region of interest" description="Disordered" evidence="2">
    <location>
        <begin position="24"/>
        <end position="99"/>
    </location>
</feature>
<feature type="compositionally biased region" description="Basic and acidic residues" evidence="2">
    <location>
        <begin position="24"/>
        <end position="36"/>
    </location>
</feature>
<dbReference type="Pfam" id="PF10145">
    <property type="entry name" value="PhageMin_Tail"/>
    <property type="match status" value="1"/>
</dbReference>
<feature type="transmembrane region" description="Helical" evidence="3">
    <location>
        <begin position="486"/>
        <end position="510"/>
    </location>
</feature>
<keyword evidence="3" id="KW-0472">Membrane</keyword>
<dbReference type="AlphaFoldDB" id="A0AAU7VYM9"/>
<evidence type="ECO:0000259" key="4">
    <source>
        <dbReference type="Pfam" id="PF10145"/>
    </source>
</evidence>
<reference evidence="5" key="1">
    <citation type="submission" date="2024-06" db="EMBL/GenBank/DDBJ databases">
        <title>Draft genome sequence of Microbacterium sp. strain A8/3-1, isolated from Oxytropis tragacanthoides Fisch. ex DC. Root nodules in the Altai region of Russia.</title>
        <authorList>
            <person name="Sazanova A."/>
            <person name="Guro P."/>
            <person name="Kuznetsova I."/>
            <person name="Belimov A."/>
            <person name="Safronova V."/>
        </authorList>
    </citation>
    <scope>NUCLEOTIDE SEQUENCE</scope>
    <source>
        <strain evidence="5">A8/3-1</strain>
    </source>
</reference>
<evidence type="ECO:0000256" key="2">
    <source>
        <dbReference type="SAM" id="MobiDB-lite"/>
    </source>
</evidence>
<evidence type="ECO:0000256" key="3">
    <source>
        <dbReference type="SAM" id="Phobius"/>
    </source>
</evidence>
<evidence type="ECO:0000256" key="1">
    <source>
        <dbReference type="ARBA" id="ARBA00022612"/>
    </source>
</evidence>
<dbReference type="RefSeq" id="WP_350351875.1">
    <property type="nucleotide sequence ID" value="NZ_CP158357.1"/>
</dbReference>
<sequence>MTAFDAGSLVFKLQTLGQQIFAKDQSDAKKAVKETGEAAQTAAGQVDKLGTSTDATGKKAKESKAPLDEQAKSTKKTGDESEQASKKQDQQRQSTEQQIEAARKLSATLLIAGTAVAAMVALSVAKSTEFDSAMSNVRAATMATAGEQRALGEAALDAGADTAYSASEAAAAQEELAKAGQSVSQIIGGSLNGALALAAAGQLQVARSAEIMATTLTQFRIPAEEAAHVSDVLAAGAGKAQGSVDDLALALSYVGPLAGSVGLSLDETAGTIAYFATQGIIGEKAGTSLRGVLASLQSPSAAADKEMQKYNISMFDANGNMLSMAGIAEQLRTRLGGLTEQERLGALGRIFGNESLNAATLLYEGGAAAVDEWTGAVDDSGYAAEQARIRQDNLAGDIEKLGGAFDTALIRTGSAANDVLRGMTQVVTELIDMYGEAPQPIQATALILGVATAAVLLFAGGAVGARAKFLELKLALDQTNMSMGRTAIIGGAAGLALTGIITVVGLLVAAQAEARQMAESYADTLEAGTQKVTKATRELIAENLTAEQSILWMSQGSAADAAEELGLKVSTVADAIAGKADALEEVGAAIESGLDRGTKALVNQTDADVRASRAAELLKQSVEGQIGVLDVATEVARQKEEATNEGTVASQSAADAYIEEADTVEDLNSKLSTLIDTINEANGIGQDAVTANADYQQSLIEVSEQIANIQAGVEGFGSGLDLTTQAGIDNSNMLVQMAKDSQDAAQAQLDLDGNTDAYLARLVDGRQRIIDSAIAMGASEDAALALADSIYKIPSEKEIAILAETAAAQQKVDQFVTLNNGRRVRVFVDAETGNQSFNVGGKIVSAYANGAVIPGVTFNASGNIYPSENHVAQIARAGEYRVWAEEETGGETYLPHALSKRERAEQLMTQTADIFGGRYIPASALEAADGLVSGGGGVATRGRGNTTHIDKVDIVVPTSDPELAAHYIGRELGLGFASA</sequence>
<dbReference type="EMBL" id="CP158357">
    <property type="protein sequence ID" value="XBX78649.1"/>
    <property type="molecule type" value="Genomic_DNA"/>
</dbReference>
<feature type="compositionally biased region" description="Basic and acidic residues" evidence="2">
    <location>
        <begin position="56"/>
        <end position="90"/>
    </location>
</feature>